<comment type="caution">
    <text evidence="1">The sequence shown here is derived from an EMBL/GenBank/DDBJ whole genome shotgun (WGS) entry which is preliminary data.</text>
</comment>
<gene>
    <name evidence="1" type="ORF">LCGC14_0491470</name>
</gene>
<sequence length="401" mass="41468">MGLESASYISQLVATNPVGGVDDYATADDHLRLIKAVLQGQFPNFTAAAMNATVVELNKLVGVTALPADFNILAGAAAAGLSASELLWVNGVTSAIQTQLNGKAPTAHSHDTAEINDNAITLAKLLDIATASFLGRLTGGNGDPEVLSAANARSIINVEDGSTADQTAGQIEAIVSHDLLLAFVGNKHINHASVSLSAGVGISSTGLGDLTANRTINAENAAEATKGVAEIANQAEVDAGTDDTRIVTPLKLAAAVTPIVKTVDEVVNNSTTYQDDNTLAKAVAINTRYAIEMFVVLDTSVNADFKFRFTGPSGFEFPFHWQVSGPGQTAPVQFNHSVANGPGGLHFIAGASASAHMALLITGTVKVGGTAGTVTFQWAQNALEVSDTTVHENSWLRVTKL</sequence>
<dbReference type="EMBL" id="LAZR01000554">
    <property type="protein sequence ID" value="KKN64459.1"/>
    <property type="molecule type" value="Genomic_DNA"/>
</dbReference>
<organism evidence="1">
    <name type="scientific">marine sediment metagenome</name>
    <dbReference type="NCBI Taxonomy" id="412755"/>
    <lineage>
        <taxon>unclassified sequences</taxon>
        <taxon>metagenomes</taxon>
        <taxon>ecological metagenomes</taxon>
    </lineage>
</organism>
<name>A0A0F9SBN1_9ZZZZ</name>
<protein>
    <submittedName>
        <fullName evidence="1">Uncharacterized protein</fullName>
    </submittedName>
</protein>
<dbReference type="AlphaFoldDB" id="A0A0F9SBN1"/>
<evidence type="ECO:0000313" key="1">
    <source>
        <dbReference type="EMBL" id="KKN64459.1"/>
    </source>
</evidence>
<proteinExistence type="predicted"/>
<reference evidence="1" key="1">
    <citation type="journal article" date="2015" name="Nature">
        <title>Complex archaea that bridge the gap between prokaryotes and eukaryotes.</title>
        <authorList>
            <person name="Spang A."/>
            <person name="Saw J.H."/>
            <person name="Jorgensen S.L."/>
            <person name="Zaremba-Niedzwiedzka K."/>
            <person name="Martijn J."/>
            <person name="Lind A.E."/>
            <person name="van Eijk R."/>
            <person name="Schleper C."/>
            <person name="Guy L."/>
            <person name="Ettema T.J."/>
        </authorList>
    </citation>
    <scope>NUCLEOTIDE SEQUENCE</scope>
</reference>
<accession>A0A0F9SBN1</accession>